<protein>
    <submittedName>
        <fullName evidence="1">DUF2442 domain-containing protein</fullName>
    </submittedName>
</protein>
<dbReference type="RefSeq" id="WP_163944630.1">
    <property type="nucleotide sequence ID" value="NZ_JAAFZH010000002.1"/>
</dbReference>
<dbReference type="Proteomes" id="UP000474175">
    <property type="component" value="Unassembled WGS sequence"/>
</dbReference>
<keyword evidence="2" id="KW-1185">Reference proteome</keyword>
<dbReference type="InterPro" id="IPR018841">
    <property type="entry name" value="DUF2442"/>
</dbReference>
<evidence type="ECO:0000313" key="2">
    <source>
        <dbReference type="Proteomes" id="UP000474175"/>
    </source>
</evidence>
<name>A0A6L9L1V8_9BACT</name>
<comment type="caution">
    <text evidence="1">The sequence shown here is derived from an EMBL/GenBank/DDBJ whole genome shotgun (WGS) entry which is preliminary data.</text>
</comment>
<gene>
    <name evidence="1" type="ORF">GK108_06490</name>
</gene>
<evidence type="ECO:0000313" key="1">
    <source>
        <dbReference type="EMBL" id="NDU94516.1"/>
    </source>
</evidence>
<dbReference type="Pfam" id="PF10387">
    <property type="entry name" value="DUF2442"/>
    <property type="match status" value="1"/>
</dbReference>
<reference evidence="1 2" key="1">
    <citation type="submission" date="2020-02" db="EMBL/GenBank/DDBJ databases">
        <title>Draft genome sequence of two Spirosoma agri KCTC 52727 and Spirosoma terrae KCTC 52035.</title>
        <authorList>
            <person name="Rojas J."/>
            <person name="Ambika Manirajan B."/>
            <person name="Suarez C."/>
            <person name="Ratering S."/>
            <person name="Schnell S."/>
        </authorList>
    </citation>
    <scope>NUCLEOTIDE SEQUENCE [LARGE SCALE GENOMIC DNA]</scope>
    <source>
        <strain evidence="1 2">KCTC 52035</strain>
    </source>
</reference>
<dbReference type="AlphaFoldDB" id="A0A6L9L1V8"/>
<proteinExistence type="predicted"/>
<accession>A0A6L9L1V8</accession>
<dbReference type="Gene3D" id="3.30.2020.40">
    <property type="entry name" value="Uncharacterised protein PF10387, DUF2442"/>
    <property type="match status" value="1"/>
</dbReference>
<organism evidence="1 2">
    <name type="scientific">Spirosoma terrae</name>
    <dbReference type="NCBI Taxonomy" id="1968276"/>
    <lineage>
        <taxon>Bacteria</taxon>
        <taxon>Pseudomonadati</taxon>
        <taxon>Bacteroidota</taxon>
        <taxon>Cytophagia</taxon>
        <taxon>Cytophagales</taxon>
        <taxon>Cytophagaceae</taxon>
        <taxon>Spirosoma</taxon>
    </lineage>
</organism>
<dbReference type="EMBL" id="JAAFZH010000002">
    <property type="protein sequence ID" value="NDU94516.1"/>
    <property type="molecule type" value="Genomic_DNA"/>
</dbReference>
<sequence>MATIAQPTILQSIIKPNGVVDQVMIDDLPIIKNVWVDDTRVHMDLEDGRSIAWPFTWSPLLANATSEQRQHFSFSAYHIFWDDIDEIIGVKNVLYPPIKAADA</sequence>